<dbReference type="Proteomes" id="UP000585474">
    <property type="component" value="Unassembled WGS sequence"/>
</dbReference>
<dbReference type="EMBL" id="BJWL01000001">
    <property type="protein sequence ID" value="GFY80342.1"/>
    <property type="molecule type" value="Genomic_DNA"/>
</dbReference>
<organism evidence="1 2">
    <name type="scientific">Actinidia rufa</name>
    <dbReference type="NCBI Taxonomy" id="165716"/>
    <lineage>
        <taxon>Eukaryota</taxon>
        <taxon>Viridiplantae</taxon>
        <taxon>Streptophyta</taxon>
        <taxon>Embryophyta</taxon>
        <taxon>Tracheophyta</taxon>
        <taxon>Spermatophyta</taxon>
        <taxon>Magnoliopsida</taxon>
        <taxon>eudicotyledons</taxon>
        <taxon>Gunneridae</taxon>
        <taxon>Pentapetalae</taxon>
        <taxon>asterids</taxon>
        <taxon>Ericales</taxon>
        <taxon>Actinidiaceae</taxon>
        <taxon>Actinidia</taxon>
    </lineage>
</organism>
<sequence length="66" mass="7531">MLFNGASSLKEAKTRNNEAIKETERVVEGYKVKMLRLQRKSLWAEDKLAVMKAESQKINGTVFIAM</sequence>
<comment type="caution">
    <text evidence="1">The sequence shown here is derived from an EMBL/GenBank/DDBJ whole genome shotgun (WGS) entry which is preliminary data.</text>
</comment>
<dbReference type="AlphaFoldDB" id="A0A7J0E238"/>
<keyword evidence="2" id="KW-1185">Reference proteome</keyword>
<protein>
    <submittedName>
        <fullName evidence="1">Uncharacterized protein</fullName>
    </submittedName>
</protein>
<proteinExistence type="predicted"/>
<gene>
    <name evidence="1" type="ORF">Acr_01g0001510</name>
</gene>
<reference evidence="1 2" key="1">
    <citation type="submission" date="2019-07" db="EMBL/GenBank/DDBJ databases">
        <title>De Novo Assembly of kiwifruit Actinidia rufa.</title>
        <authorList>
            <person name="Sugita-Konishi S."/>
            <person name="Sato K."/>
            <person name="Mori E."/>
            <person name="Abe Y."/>
            <person name="Kisaki G."/>
            <person name="Hamano K."/>
            <person name="Suezawa K."/>
            <person name="Otani M."/>
            <person name="Fukuda T."/>
            <person name="Manabe T."/>
            <person name="Gomi K."/>
            <person name="Tabuchi M."/>
            <person name="Akimitsu K."/>
            <person name="Kataoka I."/>
        </authorList>
    </citation>
    <scope>NUCLEOTIDE SEQUENCE [LARGE SCALE GENOMIC DNA]</scope>
    <source>
        <strain evidence="2">cv. Fuchu</strain>
    </source>
</reference>
<dbReference type="OrthoDB" id="1096033at2759"/>
<accession>A0A7J0E238</accession>
<evidence type="ECO:0000313" key="2">
    <source>
        <dbReference type="Proteomes" id="UP000585474"/>
    </source>
</evidence>
<evidence type="ECO:0000313" key="1">
    <source>
        <dbReference type="EMBL" id="GFY80342.1"/>
    </source>
</evidence>
<name>A0A7J0E238_9ERIC</name>